<dbReference type="PANTHER" id="PTHR42870:SF6">
    <property type="entry name" value="ACETYL-COA C-ACYLTRANSFERASE"/>
    <property type="match status" value="1"/>
</dbReference>
<sequence length="97" mass="10324">MSGIKDRVAVIGMGCSKFGERWDSSSSDLIVEAAYEAFEDAGIEGKDVQAAWLGTVGSFRTGQPLAAALKLDYIPITRVENACATATDAFRNPCYAV</sequence>
<evidence type="ECO:0000313" key="1">
    <source>
        <dbReference type="EMBL" id="SVE06672.1"/>
    </source>
</evidence>
<dbReference type="PANTHER" id="PTHR42870">
    <property type="entry name" value="ACETYL-COA C-ACETYLTRANSFERASE"/>
    <property type="match status" value="1"/>
</dbReference>
<feature type="non-terminal residue" evidence="1">
    <location>
        <position position="97"/>
    </location>
</feature>
<organism evidence="1">
    <name type="scientific">marine metagenome</name>
    <dbReference type="NCBI Taxonomy" id="408172"/>
    <lineage>
        <taxon>unclassified sequences</taxon>
        <taxon>metagenomes</taxon>
        <taxon>ecological metagenomes</taxon>
    </lineage>
</organism>
<gene>
    <name evidence="1" type="ORF">METZ01_LOCUS459526</name>
</gene>
<protein>
    <recommendedName>
        <fullName evidence="2">Thiolase N-terminal domain-containing protein</fullName>
    </recommendedName>
</protein>
<evidence type="ECO:0008006" key="2">
    <source>
        <dbReference type="Google" id="ProtNLM"/>
    </source>
</evidence>
<accession>A0A383AG19</accession>
<dbReference type="GO" id="GO:0016746">
    <property type="term" value="F:acyltransferase activity"/>
    <property type="evidence" value="ECO:0007669"/>
    <property type="project" value="InterPro"/>
</dbReference>
<dbReference type="EMBL" id="UINC01191836">
    <property type="protein sequence ID" value="SVE06672.1"/>
    <property type="molecule type" value="Genomic_DNA"/>
</dbReference>
<dbReference type="InterPro" id="IPR016039">
    <property type="entry name" value="Thiolase-like"/>
</dbReference>
<dbReference type="AlphaFoldDB" id="A0A383AG19"/>
<proteinExistence type="predicted"/>
<reference evidence="1" key="1">
    <citation type="submission" date="2018-05" db="EMBL/GenBank/DDBJ databases">
        <authorList>
            <person name="Lanie J.A."/>
            <person name="Ng W.-L."/>
            <person name="Kazmierczak K.M."/>
            <person name="Andrzejewski T.M."/>
            <person name="Davidsen T.M."/>
            <person name="Wayne K.J."/>
            <person name="Tettelin H."/>
            <person name="Glass J.I."/>
            <person name="Rusch D."/>
            <person name="Podicherti R."/>
            <person name="Tsui H.-C.T."/>
            <person name="Winkler M.E."/>
        </authorList>
    </citation>
    <scope>NUCLEOTIDE SEQUENCE</scope>
</reference>
<name>A0A383AG19_9ZZZZ</name>
<dbReference type="Gene3D" id="3.40.47.10">
    <property type="match status" value="1"/>
</dbReference>
<dbReference type="SUPFAM" id="SSF53901">
    <property type="entry name" value="Thiolase-like"/>
    <property type="match status" value="1"/>
</dbReference>